<name>A0ABT9BV76_9PSED</name>
<dbReference type="SUPFAM" id="SSF47616">
    <property type="entry name" value="GST C-terminal domain-like"/>
    <property type="match status" value="1"/>
</dbReference>
<proteinExistence type="predicted"/>
<evidence type="ECO:0000313" key="3">
    <source>
        <dbReference type="Proteomes" id="UP001228019"/>
    </source>
</evidence>
<dbReference type="RefSeq" id="WP_304552652.1">
    <property type="nucleotide sequence ID" value="NZ_JAUQOP010000005.1"/>
</dbReference>
<dbReference type="InterPro" id="IPR036282">
    <property type="entry name" value="Glutathione-S-Trfase_C_sf"/>
</dbReference>
<dbReference type="PROSITE" id="PS50404">
    <property type="entry name" value="GST_NTER"/>
    <property type="match status" value="1"/>
</dbReference>
<dbReference type="Pfam" id="PF13417">
    <property type="entry name" value="GST_N_3"/>
    <property type="match status" value="1"/>
</dbReference>
<dbReference type="InterPro" id="IPR036249">
    <property type="entry name" value="Thioredoxin-like_sf"/>
</dbReference>
<dbReference type="CDD" id="cd03205">
    <property type="entry name" value="GST_C_6"/>
    <property type="match status" value="1"/>
</dbReference>
<organism evidence="2 3">
    <name type="scientific">Pseudomonas citrulli</name>
    <dbReference type="NCBI Taxonomy" id="3064347"/>
    <lineage>
        <taxon>Bacteria</taxon>
        <taxon>Pseudomonadati</taxon>
        <taxon>Pseudomonadota</taxon>
        <taxon>Gammaproteobacteria</taxon>
        <taxon>Pseudomonadales</taxon>
        <taxon>Pseudomonadaceae</taxon>
        <taxon>Pseudomonas</taxon>
    </lineage>
</organism>
<keyword evidence="3" id="KW-1185">Reference proteome</keyword>
<evidence type="ECO:0000259" key="1">
    <source>
        <dbReference type="PROSITE" id="PS50404"/>
    </source>
</evidence>
<dbReference type="InterPro" id="IPR050983">
    <property type="entry name" value="GST_Omega/HSP26"/>
</dbReference>
<dbReference type="Gene3D" id="3.40.30.10">
    <property type="entry name" value="Glutaredoxin"/>
    <property type="match status" value="1"/>
</dbReference>
<evidence type="ECO:0000313" key="2">
    <source>
        <dbReference type="EMBL" id="MDO7896451.1"/>
    </source>
</evidence>
<dbReference type="Proteomes" id="UP001228019">
    <property type="component" value="Unassembled WGS sequence"/>
</dbReference>
<dbReference type="SUPFAM" id="SSF52833">
    <property type="entry name" value="Thioredoxin-like"/>
    <property type="match status" value="1"/>
</dbReference>
<protein>
    <submittedName>
        <fullName evidence="2">Glutathione S-transferase</fullName>
    </submittedName>
</protein>
<dbReference type="Pfam" id="PF13410">
    <property type="entry name" value="GST_C_2"/>
    <property type="match status" value="1"/>
</dbReference>
<dbReference type="Gene3D" id="1.20.1050.10">
    <property type="match status" value="1"/>
</dbReference>
<dbReference type="EMBL" id="JAUQOP010000005">
    <property type="protein sequence ID" value="MDO7896451.1"/>
    <property type="molecule type" value="Genomic_DNA"/>
</dbReference>
<comment type="caution">
    <text evidence="2">The sequence shown here is derived from an EMBL/GenBank/DDBJ whole genome shotgun (WGS) entry which is preliminary data.</text>
</comment>
<feature type="domain" description="GST N-terminal" evidence="1">
    <location>
        <begin position="4"/>
        <end position="87"/>
    </location>
</feature>
<dbReference type="PANTHER" id="PTHR43968">
    <property type="match status" value="1"/>
</dbReference>
<dbReference type="CDD" id="cd03049">
    <property type="entry name" value="GST_N_3"/>
    <property type="match status" value="1"/>
</dbReference>
<dbReference type="InterPro" id="IPR004045">
    <property type="entry name" value="Glutathione_S-Trfase_N"/>
</dbReference>
<dbReference type="PANTHER" id="PTHR43968:SF6">
    <property type="entry name" value="GLUTATHIONE S-TRANSFERASE OMEGA"/>
    <property type="match status" value="1"/>
</dbReference>
<reference evidence="2 3" key="1">
    <citation type="submission" date="2023-07" db="EMBL/GenBank/DDBJ databases">
        <title>Identification of four novel Pseudomonas species associated with bacterial leaf spot of cucurbits.</title>
        <authorList>
            <person name="Fullem K.R."/>
        </authorList>
    </citation>
    <scope>NUCLEOTIDE SEQUENCE [LARGE SCALE GENOMIC DNA]</scope>
    <source>
        <strain evidence="2 3">K18</strain>
    </source>
</reference>
<accession>A0ABT9BV76</accession>
<sequence length="209" mass="23382">MSTPSMTLFHNPASPFVRKVLVLLHETGQQDRVALQLSQLTPVKPDRALIDDNPLSKIPALRLANGAVIHDSRVILDYLDHQHVGNPLIPRDGAARWRRLTLASMADGIMDAAVLIRYETALRPVEKHWDEWLDAQRDKIRRAVAVLEAEAIAELASHFDVASISVACALGYLDLRHPDLEWRTANPQLAAWFAEVSLRPSMVETVPRV</sequence>
<gene>
    <name evidence="2" type="ORF">Q6A48_06060</name>
</gene>